<dbReference type="AlphaFoldDB" id="A0AAV4TPH7"/>
<evidence type="ECO:0000313" key="1">
    <source>
        <dbReference type="EMBL" id="GIY48375.1"/>
    </source>
</evidence>
<keyword evidence="2" id="KW-1185">Reference proteome</keyword>
<evidence type="ECO:0000313" key="2">
    <source>
        <dbReference type="Proteomes" id="UP001054837"/>
    </source>
</evidence>
<organism evidence="1 2">
    <name type="scientific">Caerostris darwini</name>
    <dbReference type="NCBI Taxonomy" id="1538125"/>
    <lineage>
        <taxon>Eukaryota</taxon>
        <taxon>Metazoa</taxon>
        <taxon>Ecdysozoa</taxon>
        <taxon>Arthropoda</taxon>
        <taxon>Chelicerata</taxon>
        <taxon>Arachnida</taxon>
        <taxon>Araneae</taxon>
        <taxon>Araneomorphae</taxon>
        <taxon>Entelegynae</taxon>
        <taxon>Araneoidea</taxon>
        <taxon>Araneidae</taxon>
        <taxon>Caerostris</taxon>
    </lineage>
</organism>
<reference evidence="1 2" key="1">
    <citation type="submission" date="2021-06" db="EMBL/GenBank/DDBJ databases">
        <title>Caerostris darwini draft genome.</title>
        <authorList>
            <person name="Kono N."/>
            <person name="Arakawa K."/>
        </authorList>
    </citation>
    <scope>NUCLEOTIDE SEQUENCE [LARGE SCALE GENOMIC DNA]</scope>
</reference>
<dbReference type="EMBL" id="BPLQ01010101">
    <property type="protein sequence ID" value="GIY48375.1"/>
    <property type="molecule type" value="Genomic_DNA"/>
</dbReference>
<name>A0AAV4TPH7_9ARAC</name>
<sequence length="116" mass="13151">MHNPTLVHQNSFINIDEINHSMMVHHDDFLEIYVSESSTLQMFLYKIASGDFLSSGKMEGGVACGRYETLITQPVGNSPRRLVRQIYGKGRKGSFRVQLERDNSTMPIQVGFNSLE</sequence>
<gene>
    <name evidence="1" type="ORF">CDAR_105941</name>
</gene>
<dbReference type="Proteomes" id="UP001054837">
    <property type="component" value="Unassembled WGS sequence"/>
</dbReference>
<proteinExistence type="predicted"/>
<comment type="caution">
    <text evidence="1">The sequence shown here is derived from an EMBL/GenBank/DDBJ whole genome shotgun (WGS) entry which is preliminary data.</text>
</comment>
<protein>
    <submittedName>
        <fullName evidence="1">Uncharacterized protein</fullName>
    </submittedName>
</protein>
<accession>A0AAV4TPH7</accession>